<reference evidence="14 15" key="1">
    <citation type="journal article" date="2018" name="Mol. Biol. Evol.">
        <title>Broad Genomic Sampling Reveals a Smut Pathogenic Ancestry of the Fungal Clade Ustilaginomycotina.</title>
        <authorList>
            <person name="Kijpornyongpan T."/>
            <person name="Mondo S.J."/>
            <person name="Barry K."/>
            <person name="Sandor L."/>
            <person name="Lee J."/>
            <person name="Lipzen A."/>
            <person name="Pangilinan J."/>
            <person name="LaButti K."/>
            <person name="Hainaut M."/>
            <person name="Henrissat B."/>
            <person name="Grigoriev I.V."/>
            <person name="Spatafora J.W."/>
            <person name="Aime M.C."/>
        </authorList>
    </citation>
    <scope>NUCLEOTIDE SEQUENCE [LARGE SCALE GENOMIC DNA]</scope>
    <source>
        <strain evidence="14 15">MCA 4186</strain>
    </source>
</reference>
<keyword evidence="5 10" id="KW-0808">Transferase</keyword>
<evidence type="ECO:0000256" key="7">
    <source>
        <dbReference type="ARBA" id="ARBA00022694"/>
    </source>
</evidence>
<feature type="region of interest" description="Disordered" evidence="11">
    <location>
        <begin position="507"/>
        <end position="549"/>
    </location>
</feature>
<sequence length="549" mass="60222">MQTNRPGTAPDSIGPLYVLHFSSEHASFRLPEFAAVCTALGVPYAFVPTPDAREPSPKFTTSAEGSLSSAPSAESLPSFAACAGPSDVDPSDEWRPLQECERPYQLVHLPDDDAVRLLATRLVLLCGAYAHWTTGYSAARTSAYLASGNVRRFYAPYQNRSWKASMVSINRRMPEAERRTLIPREAESMQLDGPINLSAPELEWTWLEDWSRRQQLSKHEVRHFVRAVHVGRKVELGAQTGRALVEWMSLKRRAYIGNTSMEAEMSLIVANMALALPGTLMYDPFLGTGSLIYPCAHFGALVSGSDIDITMMRGKDGPNHYDGGVFGGRGEGSVRSGIHAAAEQYGVAARLVDIWAADVTHSPLRTLRGGLFDAIVTDPPYGVRAGAKRCGRRDVEKQRTEPYLLESGIWSHERPEYAPPMKPYPLRDLIADLLDSAAGLLVPGGRLVFWVPTMTAEGGEADGTDAGEQVLSLPTHPAFRLVAQSLQDFGRWGRRLITMELLPEDARSQASQPIGLPQPPAAHMRGAAKTKPGRLRADQDPTDFRNKVR</sequence>
<feature type="domain" description="tRNA (guanine(10)-N(2))-methyltransferase TRMT11 N-terminal" evidence="13">
    <location>
        <begin position="101"/>
        <end position="236"/>
    </location>
</feature>
<name>A0A316ZAV8_9BASI</name>
<dbReference type="GO" id="GO:0032259">
    <property type="term" value="P:methylation"/>
    <property type="evidence" value="ECO:0007669"/>
    <property type="project" value="UniProtKB-UniRule"/>
</dbReference>
<dbReference type="STRING" id="58919.A0A316ZAV8"/>
<evidence type="ECO:0000256" key="1">
    <source>
        <dbReference type="ARBA" id="ARBA00004496"/>
    </source>
</evidence>
<protein>
    <recommendedName>
        <fullName evidence="9">tRNA (guanine(10)-N(2))-methyltransferase</fullName>
        <ecNumber evidence="9">2.1.1.214</ecNumber>
    </recommendedName>
</protein>
<evidence type="ECO:0000256" key="6">
    <source>
        <dbReference type="ARBA" id="ARBA00022691"/>
    </source>
</evidence>
<keyword evidence="6 10" id="KW-0949">S-adenosyl-L-methionine</keyword>
<dbReference type="PRINTS" id="PR00507">
    <property type="entry name" value="N12N6MTFRASE"/>
</dbReference>
<dbReference type="Pfam" id="PF25904">
    <property type="entry name" value="Tmrp11_N"/>
    <property type="match status" value="1"/>
</dbReference>
<dbReference type="RefSeq" id="XP_025598958.1">
    <property type="nucleotide sequence ID" value="XM_025741154.1"/>
</dbReference>
<comment type="subcellular location">
    <subcellularLocation>
        <location evidence="1">Cytoplasm</location>
    </subcellularLocation>
</comment>
<dbReference type="PANTHER" id="PTHR13370:SF3">
    <property type="entry name" value="TRNA (GUANINE(10)-N2)-METHYLTRANSFERASE HOMOLOG"/>
    <property type="match status" value="1"/>
</dbReference>
<dbReference type="Pfam" id="PF01170">
    <property type="entry name" value="UPF0020"/>
    <property type="match status" value="1"/>
</dbReference>
<dbReference type="AlphaFoldDB" id="A0A316ZAV8"/>
<evidence type="ECO:0000259" key="12">
    <source>
        <dbReference type="Pfam" id="PF01170"/>
    </source>
</evidence>
<keyword evidence="2" id="KW-0963">Cytoplasm</keyword>
<dbReference type="EC" id="2.1.1.214" evidence="9"/>
<evidence type="ECO:0000313" key="14">
    <source>
        <dbReference type="EMBL" id="PWN98679.1"/>
    </source>
</evidence>
<dbReference type="GO" id="GO:0000049">
    <property type="term" value="F:tRNA binding"/>
    <property type="evidence" value="ECO:0007669"/>
    <property type="project" value="UniProtKB-UniRule"/>
</dbReference>
<evidence type="ECO:0000256" key="11">
    <source>
        <dbReference type="SAM" id="MobiDB-lite"/>
    </source>
</evidence>
<evidence type="ECO:0000313" key="15">
    <source>
        <dbReference type="Proteomes" id="UP000245946"/>
    </source>
</evidence>
<dbReference type="InterPro" id="IPR059073">
    <property type="entry name" value="TRMT11_N"/>
</dbReference>
<evidence type="ECO:0000256" key="8">
    <source>
        <dbReference type="ARBA" id="ARBA00022884"/>
    </source>
</evidence>
<evidence type="ECO:0000256" key="3">
    <source>
        <dbReference type="ARBA" id="ARBA00022555"/>
    </source>
</evidence>
<evidence type="ECO:0000256" key="9">
    <source>
        <dbReference type="ARBA" id="ARBA00066937"/>
    </source>
</evidence>
<keyword evidence="4 10" id="KW-0489">Methyltransferase</keyword>
<dbReference type="Gene3D" id="3.40.50.150">
    <property type="entry name" value="Vaccinia Virus protein VP39"/>
    <property type="match status" value="1"/>
</dbReference>
<comment type="similarity">
    <text evidence="10">Belongs to the class I-like SAM-binding methyltransferase superfamily. TRM11 methyltransferase family.</text>
</comment>
<dbReference type="EMBL" id="KZ819290">
    <property type="protein sequence ID" value="PWN98679.1"/>
    <property type="molecule type" value="Genomic_DNA"/>
</dbReference>
<keyword evidence="15" id="KW-1185">Reference proteome</keyword>
<dbReference type="SUPFAM" id="SSF53335">
    <property type="entry name" value="S-adenosyl-L-methionine-dependent methyltransferases"/>
    <property type="match status" value="1"/>
</dbReference>
<evidence type="ECO:0000259" key="13">
    <source>
        <dbReference type="Pfam" id="PF25904"/>
    </source>
</evidence>
<feature type="compositionally biased region" description="Low complexity" evidence="11">
    <location>
        <begin position="62"/>
        <end position="72"/>
    </location>
</feature>
<dbReference type="InterPro" id="IPR000241">
    <property type="entry name" value="RlmKL-like_Mtase"/>
</dbReference>
<keyword evidence="3 10" id="KW-0820">tRNA-binding</keyword>
<dbReference type="GO" id="GO:0160102">
    <property type="term" value="F:tRNA (guanine(10)-N2)-methyltransferase activity"/>
    <property type="evidence" value="ECO:0007669"/>
    <property type="project" value="UniProtKB-EC"/>
</dbReference>
<organism evidence="14 15">
    <name type="scientific">Tilletiopsis washingtonensis</name>
    <dbReference type="NCBI Taxonomy" id="58919"/>
    <lineage>
        <taxon>Eukaryota</taxon>
        <taxon>Fungi</taxon>
        <taxon>Dikarya</taxon>
        <taxon>Basidiomycota</taxon>
        <taxon>Ustilaginomycotina</taxon>
        <taxon>Exobasidiomycetes</taxon>
        <taxon>Entylomatales</taxon>
        <taxon>Entylomatales incertae sedis</taxon>
        <taxon>Tilletiopsis</taxon>
    </lineage>
</organism>
<keyword evidence="7 10" id="KW-0819">tRNA processing</keyword>
<dbReference type="PIRSF" id="PIRSF017259">
    <property type="entry name" value="tRNA_mtfrase_TRM11"/>
    <property type="match status" value="1"/>
</dbReference>
<evidence type="ECO:0000256" key="2">
    <source>
        <dbReference type="ARBA" id="ARBA00022490"/>
    </source>
</evidence>
<proteinExistence type="inferred from homology"/>
<accession>A0A316ZAV8</accession>
<feature type="compositionally biased region" description="Basic and acidic residues" evidence="11">
    <location>
        <begin position="535"/>
        <end position="549"/>
    </location>
</feature>
<gene>
    <name evidence="14" type="ORF">FA09DRAFT_325115</name>
</gene>
<evidence type="ECO:0000256" key="4">
    <source>
        <dbReference type="ARBA" id="ARBA00022603"/>
    </source>
</evidence>
<dbReference type="InterPro" id="IPR029063">
    <property type="entry name" value="SAM-dependent_MTases_sf"/>
</dbReference>
<dbReference type="InterPro" id="IPR016691">
    <property type="entry name" value="TRMT11"/>
</dbReference>
<feature type="region of interest" description="Disordered" evidence="11">
    <location>
        <begin position="53"/>
        <end position="72"/>
    </location>
</feature>
<dbReference type="GeneID" id="37268698"/>
<evidence type="ECO:0000256" key="5">
    <source>
        <dbReference type="ARBA" id="ARBA00022679"/>
    </source>
</evidence>
<keyword evidence="8 10" id="KW-0694">RNA-binding</keyword>
<evidence type="ECO:0000256" key="10">
    <source>
        <dbReference type="PROSITE-ProRule" id="PRU00959"/>
    </source>
</evidence>
<dbReference type="GO" id="GO:0008033">
    <property type="term" value="P:tRNA processing"/>
    <property type="evidence" value="ECO:0007669"/>
    <property type="project" value="UniProtKB-UniRule"/>
</dbReference>
<dbReference type="PROSITE" id="PS51627">
    <property type="entry name" value="SAM_MT_TRM11"/>
    <property type="match status" value="1"/>
</dbReference>
<dbReference type="OrthoDB" id="296065at2759"/>
<feature type="domain" description="Ribosomal RNA large subunit methyltransferase K/L-like methyltransferase" evidence="12">
    <location>
        <begin position="252"/>
        <end position="389"/>
    </location>
</feature>
<dbReference type="GO" id="GO:0005737">
    <property type="term" value="C:cytoplasm"/>
    <property type="evidence" value="ECO:0007669"/>
    <property type="project" value="UniProtKB-SubCell"/>
</dbReference>
<dbReference type="Proteomes" id="UP000245946">
    <property type="component" value="Unassembled WGS sequence"/>
</dbReference>
<dbReference type="InterPro" id="IPR002052">
    <property type="entry name" value="DNA_methylase_N6_adenine_CS"/>
</dbReference>
<dbReference type="GO" id="GO:0043527">
    <property type="term" value="C:tRNA methyltransferase complex"/>
    <property type="evidence" value="ECO:0007669"/>
    <property type="project" value="UniProtKB-ARBA"/>
</dbReference>
<dbReference type="PROSITE" id="PS00092">
    <property type="entry name" value="N6_MTASE"/>
    <property type="match status" value="1"/>
</dbReference>
<dbReference type="PANTHER" id="PTHR13370">
    <property type="entry name" value="RNA METHYLASE-RELATED"/>
    <property type="match status" value="1"/>
</dbReference>